<comment type="caution">
    <text evidence="1">The sequence shown here is derived from an EMBL/GenBank/DDBJ whole genome shotgun (WGS) entry which is preliminary data.</text>
</comment>
<keyword evidence="2" id="KW-1185">Reference proteome</keyword>
<evidence type="ECO:0000313" key="2">
    <source>
        <dbReference type="Proteomes" id="UP001162483"/>
    </source>
</evidence>
<organism evidence="1 2">
    <name type="scientific">Staurois parvus</name>
    <dbReference type="NCBI Taxonomy" id="386267"/>
    <lineage>
        <taxon>Eukaryota</taxon>
        <taxon>Metazoa</taxon>
        <taxon>Chordata</taxon>
        <taxon>Craniata</taxon>
        <taxon>Vertebrata</taxon>
        <taxon>Euteleostomi</taxon>
        <taxon>Amphibia</taxon>
        <taxon>Batrachia</taxon>
        <taxon>Anura</taxon>
        <taxon>Neobatrachia</taxon>
        <taxon>Ranoidea</taxon>
        <taxon>Ranidae</taxon>
        <taxon>Staurois</taxon>
    </lineage>
</organism>
<sequence length="56" mass="6296">VSSLVPCDLCDHSQISHVVDNDVRSDILLTTLHVITDWPISDHMIGTSHRGPIRRH</sequence>
<proteinExistence type="predicted"/>
<dbReference type="Proteomes" id="UP001162483">
    <property type="component" value="Unassembled WGS sequence"/>
</dbReference>
<evidence type="ECO:0000313" key="1">
    <source>
        <dbReference type="EMBL" id="CAI9604518.1"/>
    </source>
</evidence>
<reference evidence="1" key="1">
    <citation type="submission" date="2023-05" db="EMBL/GenBank/DDBJ databases">
        <authorList>
            <person name="Stuckert A."/>
        </authorList>
    </citation>
    <scope>NUCLEOTIDE SEQUENCE</scope>
</reference>
<feature type="non-terminal residue" evidence="1">
    <location>
        <position position="1"/>
    </location>
</feature>
<protein>
    <submittedName>
        <fullName evidence="1">Uncharacterized protein</fullName>
    </submittedName>
</protein>
<name>A0ABN9GAL9_9NEOB</name>
<accession>A0ABN9GAL9</accession>
<gene>
    <name evidence="1" type="ORF">SPARVUS_LOCUS13472543</name>
</gene>
<dbReference type="EMBL" id="CATNWA010017982">
    <property type="protein sequence ID" value="CAI9604518.1"/>
    <property type="molecule type" value="Genomic_DNA"/>
</dbReference>